<protein>
    <submittedName>
        <fullName evidence="1">Uncharacterized protein</fullName>
    </submittedName>
</protein>
<name>A0A232FD47_9HYME</name>
<dbReference type="EMBL" id="NNAY01000391">
    <property type="protein sequence ID" value="OXU28711.1"/>
    <property type="molecule type" value="Genomic_DNA"/>
</dbReference>
<gene>
    <name evidence="1" type="ORF">TSAR_010951</name>
</gene>
<dbReference type="Proteomes" id="UP000215335">
    <property type="component" value="Unassembled WGS sequence"/>
</dbReference>
<evidence type="ECO:0000313" key="2">
    <source>
        <dbReference type="Proteomes" id="UP000215335"/>
    </source>
</evidence>
<dbReference type="AlphaFoldDB" id="A0A232FD47"/>
<sequence length="55" mass="6776">MVRPFNYTKFNHRETSYIIISIILALKFQKIKILQYWCNKEQKNKKIVLFLDVRT</sequence>
<accession>A0A232FD47</accession>
<organism evidence="1 2">
    <name type="scientific">Trichomalopsis sarcophagae</name>
    <dbReference type="NCBI Taxonomy" id="543379"/>
    <lineage>
        <taxon>Eukaryota</taxon>
        <taxon>Metazoa</taxon>
        <taxon>Ecdysozoa</taxon>
        <taxon>Arthropoda</taxon>
        <taxon>Hexapoda</taxon>
        <taxon>Insecta</taxon>
        <taxon>Pterygota</taxon>
        <taxon>Neoptera</taxon>
        <taxon>Endopterygota</taxon>
        <taxon>Hymenoptera</taxon>
        <taxon>Apocrita</taxon>
        <taxon>Proctotrupomorpha</taxon>
        <taxon>Chalcidoidea</taxon>
        <taxon>Pteromalidae</taxon>
        <taxon>Pteromalinae</taxon>
        <taxon>Trichomalopsis</taxon>
    </lineage>
</organism>
<reference evidence="1 2" key="1">
    <citation type="journal article" date="2017" name="Curr. Biol.">
        <title>The Evolution of Venom by Co-option of Single-Copy Genes.</title>
        <authorList>
            <person name="Martinson E.O."/>
            <person name="Mrinalini"/>
            <person name="Kelkar Y.D."/>
            <person name="Chang C.H."/>
            <person name="Werren J.H."/>
        </authorList>
    </citation>
    <scope>NUCLEOTIDE SEQUENCE [LARGE SCALE GENOMIC DNA]</scope>
    <source>
        <strain evidence="1 2">Alberta</strain>
        <tissue evidence="1">Whole body</tissue>
    </source>
</reference>
<proteinExistence type="predicted"/>
<comment type="caution">
    <text evidence="1">The sequence shown here is derived from an EMBL/GenBank/DDBJ whole genome shotgun (WGS) entry which is preliminary data.</text>
</comment>
<evidence type="ECO:0000313" key="1">
    <source>
        <dbReference type="EMBL" id="OXU28711.1"/>
    </source>
</evidence>
<keyword evidence="2" id="KW-1185">Reference proteome</keyword>